<organism evidence="4">
    <name type="scientific">Absidia glauca</name>
    <name type="common">Pin mould</name>
    <dbReference type="NCBI Taxonomy" id="4829"/>
    <lineage>
        <taxon>Eukaryota</taxon>
        <taxon>Fungi</taxon>
        <taxon>Fungi incertae sedis</taxon>
        <taxon>Mucoromycota</taxon>
        <taxon>Mucoromycotina</taxon>
        <taxon>Mucoromycetes</taxon>
        <taxon>Mucorales</taxon>
        <taxon>Cunninghamellaceae</taxon>
        <taxon>Absidia</taxon>
    </lineage>
</organism>
<dbReference type="SUPFAM" id="SSF57667">
    <property type="entry name" value="beta-beta-alpha zinc fingers"/>
    <property type="match status" value="1"/>
</dbReference>
<dbReference type="GO" id="GO:0008270">
    <property type="term" value="F:zinc ion binding"/>
    <property type="evidence" value="ECO:0007669"/>
    <property type="project" value="UniProtKB-KW"/>
</dbReference>
<evidence type="ECO:0000256" key="2">
    <source>
        <dbReference type="SAM" id="MobiDB-lite"/>
    </source>
</evidence>
<keyword evidence="1" id="KW-0479">Metal-binding</keyword>
<dbReference type="EMBL" id="LT554358">
    <property type="protein sequence ID" value="SAM04332.1"/>
    <property type="molecule type" value="Genomic_DNA"/>
</dbReference>
<evidence type="ECO:0000313" key="4">
    <source>
        <dbReference type="EMBL" id="SAM04332.1"/>
    </source>
</evidence>
<evidence type="ECO:0000256" key="1">
    <source>
        <dbReference type="PROSITE-ProRule" id="PRU00042"/>
    </source>
</evidence>
<name>A0A163TFJ7_ABSGL</name>
<protein>
    <recommendedName>
        <fullName evidence="3">C2H2-type domain-containing protein</fullName>
    </recommendedName>
</protein>
<dbReference type="InterPro" id="IPR036236">
    <property type="entry name" value="Znf_C2H2_sf"/>
</dbReference>
<sequence>MDRKRPYKVYVEKLEGAPKRTIPPAIPECTICDKKFTRRHGYNEHLKTEGHKRKVTDAGGNLSTGDADEQPADNAAMDITVEELHNGNSGDEGDDLAGLRTFFVRRFRQIMERNVDSDTIANFAADDFDMAE</sequence>
<feature type="region of interest" description="Disordered" evidence="2">
    <location>
        <begin position="44"/>
        <end position="72"/>
    </location>
</feature>
<feature type="domain" description="C2H2-type" evidence="3">
    <location>
        <begin position="27"/>
        <end position="56"/>
    </location>
</feature>
<dbReference type="Gene3D" id="3.30.160.60">
    <property type="entry name" value="Classic Zinc Finger"/>
    <property type="match status" value="1"/>
</dbReference>
<reference evidence="4" key="1">
    <citation type="submission" date="2016-04" db="EMBL/GenBank/DDBJ databases">
        <authorList>
            <person name="Evans L.H."/>
            <person name="Alamgir A."/>
            <person name="Owens N."/>
            <person name="Weber N.D."/>
            <person name="Virtaneva K."/>
            <person name="Barbian K."/>
            <person name="Babar A."/>
            <person name="Rosenke K."/>
        </authorList>
    </citation>
    <scope>NUCLEOTIDE SEQUENCE [LARGE SCALE GENOMIC DNA]</scope>
    <source>
        <strain evidence="4">CBS 101.48</strain>
    </source>
</reference>
<dbReference type="InterPro" id="IPR013087">
    <property type="entry name" value="Znf_C2H2_type"/>
</dbReference>
<dbReference type="PROSITE" id="PS50157">
    <property type="entry name" value="ZINC_FINGER_C2H2_2"/>
    <property type="match status" value="1"/>
</dbReference>
<gene>
    <name evidence="4" type="primary">ABSGL_10192.1 scaffold 11805</name>
</gene>
<keyword evidence="1" id="KW-0863">Zinc-finger</keyword>
<dbReference type="Proteomes" id="UP000078561">
    <property type="component" value="Unassembled WGS sequence"/>
</dbReference>
<keyword evidence="5" id="KW-1185">Reference proteome</keyword>
<accession>A0A163TFJ7</accession>
<dbReference type="AlphaFoldDB" id="A0A163TFJ7"/>
<evidence type="ECO:0000259" key="3">
    <source>
        <dbReference type="PROSITE" id="PS50157"/>
    </source>
</evidence>
<dbReference type="InParanoid" id="A0A163TFJ7"/>
<keyword evidence="1" id="KW-0862">Zinc</keyword>
<proteinExistence type="predicted"/>
<dbReference type="PROSITE" id="PS00028">
    <property type="entry name" value="ZINC_FINGER_C2H2_1"/>
    <property type="match status" value="1"/>
</dbReference>
<evidence type="ECO:0000313" key="5">
    <source>
        <dbReference type="Proteomes" id="UP000078561"/>
    </source>
</evidence>